<keyword evidence="3" id="KW-1185">Reference proteome</keyword>
<accession>A0A4S8EXU4</accession>
<sequence length="138" mass="14364">MNFLLENWYLFVVALVSGAMLFVPALSKSGSASVTPAQAVQKMNSEKAAVVDIRSSEDYAAGHIKGAKHVSLDQVEQQLGNVAKNKATPVLFVCATGTRAGKAVAAAKKLGYEQAQVVSGGMKAWKEAGLPLTTGAKA</sequence>
<proteinExistence type="predicted"/>
<protein>
    <submittedName>
        <fullName evidence="2">Rhodanese-like domain-containing protein</fullName>
    </submittedName>
</protein>
<name>A0A4S8EXU4_9BURK</name>
<dbReference type="InterPro" id="IPR050229">
    <property type="entry name" value="GlpE_sulfurtransferase"/>
</dbReference>
<dbReference type="InterPro" id="IPR036873">
    <property type="entry name" value="Rhodanese-like_dom_sf"/>
</dbReference>
<comment type="caution">
    <text evidence="2">The sequence shown here is derived from an EMBL/GenBank/DDBJ whole genome shotgun (WGS) entry which is preliminary data.</text>
</comment>
<dbReference type="PANTHER" id="PTHR43031">
    <property type="entry name" value="FAD-DEPENDENT OXIDOREDUCTASE"/>
    <property type="match status" value="1"/>
</dbReference>
<dbReference type="AlphaFoldDB" id="A0A4S8EXU4"/>
<dbReference type="EMBL" id="STFG01000014">
    <property type="protein sequence ID" value="THT99396.1"/>
    <property type="molecule type" value="Genomic_DNA"/>
</dbReference>
<dbReference type="Gene3D" id="3.40.250.10">
    <property type="entry name" value="Rhodanese-like domain"/>
    <property type="match status" value="1"/>
</dbReference>
<evidence type="ECO:0000313" key="2">
    <source>
        <dbReference type="EMBL" id="THT99396.1"/>
    </source>
</evidence>
<dbReference type="Proteomes" id="UP000308917">
    <property type="component" value="Unassembled WGS sequence"/>
</dbReference>
<dbReference type="PANTHER" id="PTHR43031:SF18">
    <property type="entry name" value="RHODANESE-RELATED SULFURTRANSFERASES"/>
    <property type="match status" value="1"/>
</dbReference>
<dbReference type="RefSeq" id="WP_136574110.1">
    <property type="nucleotide sequence ID" value="NZ_STFG01000014.1"/>
</dbReference>
<dbReference type="SUPFAM" id="SSF52821">
    <property type="entry name" value="Rhodanese/Cell cycle control phosphatase"/>
    <property type="match status" value="1"/>
</dbReference>
<evidence type="ECO:0000259" key="1">
    <source>
        <dbReference type="PROSITE" id="PS50206"/>
    </source>
</evidence>
<dbReference type="CDD" id="cd00158">
    <property type="entry name" value="RHOD"/>
    <property type="match status" value="1"/>
</dbReference>
<organism evidence="2 3">
    <name type="scientific">Lampropedia puyangensis</name>
    <dbReference type="NCBI Taxonomy" id="1330072"/>
    <lineage>
        <taxon>Bacteria</taxon>
        <taxon>Pseudomonadati</taxon>
        <taxon>Pseudomonadota</taxon>
        <taxon>Betaproteobacteria</taxon>
        <taxon>Burkholderiales</taxon>
        <taxon>Comamonadaceae</taxon>
        <taxon>Lampropedia</taxon>
    </lineage>
</organism>
<dbReference type="PROSITE" id="PS50206">
    <property type="entry name" value="RHODANESE_3"/>
    <property type="match status" value="1"/>
</dbReference>
<dbReference type="InterPro" id="IPR001763">
    <property type="entry name" value="Rhodanese-like_dom"/>
</dbReference>
<evidence type="ECO:0000313" key="3">
    <source>
        <dbReference type="Proteomes" id="UP000308917"/>
    </source>
</evidence>
<dbReference type="SMART" id="SM00450">
    <property type="entry name" value="RHOD"/>
    <property type="match status" value="1"/>
</dbReference>
<dbReference type="OrthoDB" id="1445766at2"/>
<feature type="domain" description="Rhodanese" evidence="1">
    <location>
        <begin position="44"/>
        <end position="134"/>
    </location>
</feature>
<dbReference type="Pfam" id="PF00581">
    <property type="entry name" value="Rhodanese"/>
    <property type="match status" value="1"/>
</dbReference>
<reference evidence="2 3" key="1">
    <citation type="journal article" date="2015" name="Antonie Van Leeuwenhoek">
        <title>Lampropedia puyangensis sp. nov., isolated from symptomatic bark of Populus ? euramericana canker and emended description of Lampropedia hyalina (Ehrenberg 1832) Lee et al. 2004.</title>
        <authorList>
            <person name="Li Y."/>
            <person name="Wang T."/>
            <person name="Piao C.G."/>
            <person name="Wang L.F."/>
            <person name="Tian G.Z."/>
            <person name="Zhu T.H."/>
            <person name="Guo M.W."/>
        </authorList>
    </citation>
    <scope>NUCLEOTIDE SEQUENCE [LARGE SCALE GENOMIC DNA]</scope>
    <source>
        <strain evidence="2 3">2-bin</strain>
    </source>
</reference>
<gene>
    <name evidence="2" type="ORF">E9531_12545</name>
</gene>